<dbReference type="Proteomes" id="UP000001514">
    <property type="component" value="Unassembled WGS sequence"/>
</dbReference>
<feature type="non-terminal residue" evidence="3">
    <location>
        <position position="1"/>
    </location>
</feature>
<feature type="domain" description="Ribonucleotide reductase large subunit C-terminal" evidence="2">
    <location>
        <begin position="1"/>
        <end position="90"/>
    </location>
</feature>
<dbReference type="STRING" id="88036.D8S628"/>
<dbReference type="PANTHER" id="PTHR11573:SF6">
    <property type="entry name" value="RIBONUCLEOSIDE-DIPHOSPHATE REDUCTASE LARGE SUBUNIT"/>
    <property type="match status" value="1"/>
</dbReference>
<dbReference type="Gramene" id="EFJ20161">
    <property type="protein sequence ID" value="EFJ20161"/>
    <property type="gene ID" value="SELMODRAFT_27935"/>
</dbReference>
<dbReference type="HOGENOM" id="CLU_2447256_0_0_1"/>
<evidence type="ECO:0000256" key="1">
    <source>
        <dbReference type="ARBA" id="ARBA00010406"/>
    </source>
</evidence>
<dbReference type="AlphaFoldDB" id="D8S628"/>
<proteinExistence type="inferred from homology"/>
<dbReference type="eggNOG" id="KOG1112">
    <property type="taxonomic scope" value="Eukaryota"/>
</dbReference>
<dbReference type="SUPFAM" id="SSF51998">
    <property type="entry name" value="PFL-like glycyl radical enzymes"/>
    <property type="match status" value="1"/>
</dbReference>
<accession>D8S628</accession>
<reference evidence="3 4" key="1">
    <citation type="journal article" date="2011" name="Science">
        <title>The Selaginella genome identifies genetic changes associated with the evolution of vascular plants.</title>
        <authorList>
            <person name="Banks J.A."/>
            <person name="Nishiyama T."/>
            <person name="Hasebe M."/>
            <person name="Bowman J.L."/>
            <person name="Gribskov M."/>
            <person name="dePamphilis C."/>
            <person name="Albert V.A."/>
            <person name="Aono N."/>
            <person name="Aoyama T."/>
            <person name="Ambrose B.A."/>
            <person name="Ashton N.W."/>
            <person name="Axtell M.J."/>
            <person name="Barker E."/>
            <person name="Barker M.S."/>
            <person name="Bennetzen J.L."/>
            <person name="Bonawitz N.D."/>
            <person name="Chapple C."/>
            <person name="Cheng C."/>
            <person name="Correa L.G."/>
            <person name="Dacre M."/>
            <person name="DeBarry J."/>
            <person name="Dreyer I."/>
            <person name="Elias M."/>
            <person name="Engstrom E.M."/>
            <person name="Estelle M."/>
            <person name="Feng L."/>
            <person name="Finet C."/>
            <person name="Floyd S.K."/>
            <person name="Frommer W.B."/>
            <person name="Fujita T."/>
            <person name="Gramzow L."/>
            <person name="Gutensohn M."/>
            <person name="Harholt J."/>
            <person name="Hattori M."/>
            <person name="Heyl A."/>
            <person name="Hirai T."/>
            <person name="Hiwatashi Y."/>
            <person name="Ishikawa M."/>
            <person name="Iwata M."/>
            <person name="Karol K.G."/>
            <person name="Koehler B."/>
            <person name="Kolukisaoglu U."/>
            <person name="Kubo M."/>
            <person name="Kurata T."/>
            <person name="Lalonde S."/>
            <person name="Li K."/>
            <person name="Li Y."/>
            <person name="Litt A."/>
            <person name="Lyons E."/>
            <person name="Manning G."/>
            <person name="Maruyama T."/>
            <person name="Michael T.P."/>
            <person name="Mikami K."/>
            <person name="Miyazaki S."/>
            <person name="Morinaga S."/>
            <person name="Murata T."/>
            <person name="Mueller-Roeber B."/>
            <person name="Nelson D.R."/>
            <person name="Obara M."/>
            <person name="Oguri Y."/>
            <person name="Olmstead R.G."/>
            <person name="Onodera N."/>
            <person name="Petersen B.L."/>
            <person name="Pils B."/>
            <person name="Prigge M."/>
            <person name="Rensing S.A."/>
            <person name="Riano-Pachon D.M."/>
            <person name="Roberts A.W."/>
            <person name="Sato Y."/>
            <person name="Scheller H.V."/>
            <person name="Schulz B."/>
            <person name="Schulz C."/>
            <person name="Shakirov E.V."/>
            <person name="Shibagaki N."/>
            <person name="Shinohara N."/>
            <person name="Shippen D.E."/>
            <person name="Soerensen I."/>
            <person name="Sotooka R."/>
            <person name="Sugimoto N."/>
            <person name="Sugita M."/>
            <person name="Sumikawa N."/>
            <person name="Tanurdzic M."/>
            <person name="Theissen G."/>
            <person name="Ulvskov P."/>
            <person name="Wakazuki S."/>
            <person name="Weng J.K."/>
            <person name="Willats W.W."/>
            <person name="Wipf D."/>
            <person name="Wolf P.G."/>
            <person name="Yang L."/>
            <person name="Zimmer A.D."/>
            <person name="Zhu Q."/>
            <person name="Mitros T."/>
            <person name="Hellsten U."/>
            <person name="Loque D."/>
            <person name="Otillar R."/>
            <person name="Salamov A."/>
            <person name="Schmutz J."/>
            <person name="Shapiro H."/>
            <person name="Lindquist E."/>
            <person name="Lucas S."/>
            <person name="Rokhsar D."/>
            <person name="Grigoriev I.V."/>
        </authorList>
    </citation>
    <scope>NUCLEOTIDE SEQUENCE [LARGE SCALE GENOMIC DNA]</scope>
</reference>
<dbReference type="KEGG" id="smo:SELMODRAFT_27935"/>
<comment type="similarity">
    <text evidence="1">Belongs to the ribonucleoside diphosphate reductase large chain family.</text>
</comment>
<sequence>DLFMERVKSNSDSSLFCPNKAPGLADCWGEEFESLYTRYKKEGRAKRSLSGQKLWFAILETQMETGNFLRCEDRKSNQQNLGTIKCSNLC</sequence>
<evidence type="ECO:0000259" key="2">
    <source>
        <dbReference type="Pfam" id="PF02867"/>
    </source>
</evidence>
<dbReference type="Gene3D" id="3.20.70.20">
    <property type="match status" value="1"/>
</dbReference>
<dbReference type="InParanoid" id="D8S628"/>
<gene>
    <name evidence="3" type="ORF">SELMODRAFT_27935</name>
</gene>
<name>D8S628_SELML</name>
<evidence type="ECO:0000313" key="3">
    <source>
        <dbReference type="EMBL" id="EFJ20161.1"/>
    </source>
</evidence>
<dbReference type="InterPro" id="IPR000788">
    <property type="entry name" value="RNR_lg_C"/>
</dbReference>
<organism evidence="4">
    <name type="scientific">Selaginella moellendorffii</name>
    <name type="common">Spikemoss</name>
    <dbReference type="NCBI Taxonomy" id="88036"/>
    <lineage>
        <taxon>Eukaryota</taxon>
        <taxon>Viridiplantae</taxon>
        <taxon>Streptophyta</taxon>
        <taxon>Embryophyta</taxon>
        <taxon>Tracheophyta</taxon>
        <taxon>Lycopodiopsida</taxon>
        <taxon>Selaginellales</taxon>
        <taxon>Selaginellaceae</taxon>
        <taxon>Selaginella</taxon>
    </lineage>
</organism>
<keyword evidence="4" id="KW-1185">Reference proteome</keyword>
<dbReference type="Pfam" id="PF02867">
    <property type="entry name" value="Ribonuc_red_lgC"/>
    <property type="match status" value="1"/>
</dbReference>
<dbReference type="PANTHER" id="PTHR11573">
    <property type="entry name" value="RIBONUCLEOSIDE-DIPHOSPHATE REDUCTASE LARGE CHAIN"/>
    <property type="match status" value="1"/>
</dbReference>
<protein>
    <recommendedName>
        <fullName evidence="2">Ribonucleotide reductase large subunit C-terminal domain-containing protein</fullName>
    </recommendedName>
</protein>
<evidence type="ECO:0000313" key="4">
    <source>
        <dbReference type="Proteomes" id="UP000001514"/>
    </source>
</evidence>
<dbReference type="InterPro" id="IPR039718">
    <property type="entry name" value="Rrm1"/>
</dbReference>
<dbReference type="EMBL" id="GL377603">
    <property type="protein sequence ID" value="EFJ20161.1"/>
    <property type="molecule type" value="Genomic_DNA"/>
</dbReference>
<feature type="non-terminal residue" evidence="3">
    <location>
        <position position="90"/>
    </location>
</feature>